<dbReference type="Proteomes" id="UP001431776">
    <property type="component" value="Unassembled WGS sequence"/>
</dbReference>
<evidence type="ECO:0000313" key="4">
    <source>
        <dbReference type="Proteomes" id="UP001431776"/>
    </source>
</evidence>
<evidence type="ECO:0000259" key="2">
    <source>
        <dbReference type="Pfam" id="PF13690"/>
    </source>
</evidence>
<keyword evidence="1" id="KW-0145">Chemotaxis</keyword>
<dbReference type="InterPro" id="IPR038756">
    <property type="entry name" value="CheX-like"/>
</dbReference>
<dbReference type="PANTHER" id="PTHR39452">
    <property type="entry name" value="CHEY-P PHOSPHATASE CHEX"/>
    <property type="match status" value="1"/>
</dbReference>
<sequence length="160" mass="17033">MVITSSLKGVLLDSAKEVFESMVSMTLEETEGQRPDPTGVTLLGTITFAGNLEGCLGVCCDMAGARAIAAGMLCMDSPDELADEDLADAMGEIANMVMGAVKTRIQDNYQSILISIPSVVQGRELRRRPNDGMIQMATTTRVGAEHLVEFSLVYREAAGA</sequence>
<evidence type="ECO:0000256" key="1">
    <source>
        <dbReference type="ARBA" id="ARBA00022500"/>
    </source>
</evidence>
<dbReference type="GO" id="GO:0006935">
    <property type="term" value="P:chemotaxis"/>
    <property type="evidence" value="ECO:0007669"/>
    <property type="project" value="UniProtKB-KW"/>
</dbReference>
<dbReference type="InterPro" id="IPR028976">
    <property type="entry name" value="CheC-like_sf"/>
</dbReference>
<gene>
    <name evidence="3" type="ORF">QJ522_17940</name>
</gene>
<name>A0AAW6TZH7_9BACT</name>
<protein>
    <submittedName>
        <fullName evidence="3">Chemotaxis protein CheX</fullName>
    </submittedName>
</protein>
<comment type="caution">
    <text evidence="3">The sequence shown here is derived from an EMBL/GenBank/DDBJ whole genome shotgun (WGS) entry which is preliminary data.</text>
</comment>
<reference evidence="3" key="1">
    <citation type="submission" date="2023-05" db="EMBL/GenBank/DDBJ databases">
        <title>Anaerotaeda fermentans gen. nov., sp. nov., a novel anaerobic planctomycete of the new family within the order Sedimentisphaerales isolated from Taman Peninsula, Russia.</title>
        <authorList>
            <person name="Khomyakova M.A."/>
            <person name="Merkel A.Y."/>
            <person name="Slobodkin A.I."/>
        </authorList>
    </citation>
    <scope>NUCLEOTIDE SEQUENCE</scope>
    <source>
        <strain evidence="3">M17dextr</strain>
    </source>
</reference>
<feature type="domain" description="Chemotaxis phosphatase CheX-like" evidence="2">
    <location>
        <begin position="43"/>
        <end position="130"/>
    </location>
</feature>
<dbReference type="CDD" id="cd17906">
    <property type="entry name" value="CheX"/>
    <property type="match status" value="1"/>
</dbReference>
<dbReference type="RefSeq" id="WP_349246354.1">
    <property type="nucleotide sequence ID" value="NZ_JASCXX010000026.1"/>
</dbReference>
<proteinExistence type="predicted"/>
<organism evidence="3 4">
    <name type="scientific">Anaerobaca lacustris</name>
    <dbReference type="NCBI Taxonomy" id="3044600"/>
    <lineage>
        <taxon>Bacteria</taxon>
        <taxon>Pseudomonadati</taxon>
        <taxon>Planctomycetota</taxon>
        <taxon>Phycisphaerae</taxon>
        <taxon>Sedimentisphaerales</taxon>
        <taxon>Anaerobacaceae</taxon>
        <taxon>Anaerobaca</taxon>
    </lineage>
</organism>
<dbReference type="Gene3D" id="3.40.1550.10">
    <property type="entry name" value="CheC-like"/>
    <property type="match status" value="1"/>
</dbReference>
<keyword evidence="4" id="KW-1185">Reference proteome</keyword>
<dbReference type="AlphaFoldDB" id="A0AAW6TZH7"/>
<accession>A0AAW6TZH7</accession>
<dbReference type="InterPro" id="IPR028051">
    <property type="entry name" value="CheX-like_dom"/>
</dbReference>
<dbReference type="EMBL" id="JASCXX010000026">
    <property type="protein sequence ID" value="MDI6450947.1"/>
    <property type="molecule type" value="Genomic_DNA"/>
</dbReference>
<dbReference type="Pfam" id="PF13690">
    <property type="entry name" value="CheX"/>
    <property type="match status" value="1"/>
</dbReference>
<dbReference type="PANTHER" id="PTHR39452:SF1">
    <property type="entry name" value="CHEY-P PHOSPHATASE CHEX"/>
    <property type="match status" value="1"/>
</dbReference>
<evidence type="ECO:0000313" key="3">
    <source>
        <dbReference type="EMBL" id="MDI6450947.1"/>
    </source>
</evidence>
<dbReference type="SUPFAM" id="SSF103039">
    <property type="entry name" value="CheC-like"/>
    <property type="match status" value="1"/>
</dbReference>